<gene>
    <name evidence="1" type="ORF">NCTC12020_01626</name>
    <name evidence="2" type="ORF">NCTC12020_02024</name>
</gene>
<dbReference type="Proteomes" id="UP000255367">
    <property type="component" value="Unassembled WGS sequence"/>
</dbReference>
<dbReference type="AlphaFoldDB" id="A0A380NLY7"/>
<evidence type="ECO:0000313" key="1">
    <source>
        <dbReference type="EMBL" id="SUP44369.1"/>
    </source>
</evidence>
<dbReference type="EMBL" id="UHIO01000001">
    <property type="protein sequence ID" value="SUP44369.1"/>
    <property type="molecule type" value="Genomic_DNA"/>
</dbReference>
<name>A0A380NLY7_9FIRM</name>
<accession>A0A380NLY7</accession>
<evidence type="ECO:0000313" key="2">
    <source>
        <dbReference type="EMBL" id="SUP79490.1"/>
    </source>
</evidence>
<dbReference type="RefSeq" id="WP_172460580.1">
    <property type="nucleotide sequence ID" value="NZ_UHIO01000001.1"/>
</dbReference>
<reference evidence="1 3" key="1">
    <citation type="submission" date="2018-06" db="EMBL/GenBank/DDBJ databases">
        <authorList>
            <consortium name="Pathogen Informatics"/>
            <person name="Doyle S."/>
        </authorList>
    </citation>
    <scope>NUCLEOTIDE SEQUENCE [LARGE SCALE GENOMIC DNA]</scope>
    <source>
        <strain evidence="1 3">NCTC12020</strain>
    </source>
</reference>
<organism evidence="1 3">
    <name type="scientific">Veillonella criceti</name>
    <dbReference type="NCBI Taxonomy" id="103891"/>
    <lineage>
        <taxon>Bacteria</taxon>
        <taxon>Bacillati</taxon>
        <taxon>Bacillota</taxon>
        <taxon>Negativicutes</taxon>
        <taxon>Veillonellales</taxon>
        <taxon>Veillonellaceae</taxon>
        <taxon>Veillonella</taxon>
    </lineage>
</organism>
<keyword evidence="3" id="KW-1185">Reference proteome</keyword>
<proteinExistence type="predicted"/>
<dbReference type="EMBL" id="UHIO01000003">
    <property type="protein sequence ID" value="SUP79490.1"/>
    <property type="molecule type" value="Genomic_DNA"/>
</dbReference>
<protein>
    <submittedName>
        <fullName evidence="1">Uncharacterized protein</fullName>
    </submittedName>
</protein>
<sequence>MIKAKISYNPKEDKCIVGEVLKQFSVDKYRLKFISRPVNGELRTIAYINPKIKGIK</sequence>
<evidence type="ECO:0000313" key="3">
    <source>
        <dbReference type="Proteomes" id="UP000255367"/>
    </source>
</evidence>